<reference evidence="6" key="2">
    <citation type="submission" date="2021-04" db="EMBL/GenBank/DDBJ databases">
        <authorList>
            <person name="Gilroy R."/>
        </authorList>
    </citation>
    <scope>NUCLEOTIDE SEQUENCE</scope>
    <source>
        <strain evidence="6">ChiHjej12B11-1927</strain>
    </source>
</reference>
<feature type="domain" description="Glycoside hydrolase family 31 TIM barrel" evidence="3">
    <location>
        <begin position="192"/>
        <end position="496"/>
    </location>
</feature>
<sequence length="793" mass="92996">MGEMMKLTSRPISRRENVIQGKKYRITMLTEGLVRLEYSEEGNFEDRPTQTVLNRDFPSCTYTVKETEEEIQVFTKRIHLIYNKKEFASYGLSIQVLGNLSNYHSIWHYGEEPEDLGGTARTLDRVDGACPLEHGLMSRFGFSVMDDSCSLVLTEDGWVEPRRKGIKDIYFWGYGHDYFQCLNDFYYLCGKTPMLPRYALGNWWSRYYEYTEDSYKELMERFEEEGVPFSVAVIDMDWHLVNVDAKYGSGWTGYTWNRDFFPDPERFMTWLHDRGMKVTLNVHPADGIRAYEEMYEEMAEAMDVDPKTQEPVNFDISDPKFLKEYFEIVHHPNEKMGVDFWWIDWQQGTNSKIEGLDPLWMLNHYHYLDNGRDGKRPMVFSRYAGPGSHRYPAGFSGDAHTTWESLDFQPYFTSTASNIGYGWWSHDIGGHMQGYKNDQMALRWLQLGVFSPLNRLHSTKDLFYSKEPWFYKKEMREIMDEFLRLRHKLLPYLYTMNYRAYKENIPLILPMYYTYPETEEAYEVKNQYWFGNQLIVAAVTSETIKGINRSKVKVWLPDGLYFDVFTDMVYRGGRFLDMYRDLASIPVLAKAGAVVPVTEKIFGEDALENPEAITVKVYPGADGKFYMYEDDNESQKYMEGDCAITGFTWDWGEKKFTISPVQGNQRLIPESRDYRVEICCCTEAQISVYRNGIKESCQKEYDDERHILWVKVTGVKPEDEIWLEFSKELEIKGRDLKKSLFDFLNQAEIPFAQKRKIYDLVSGNGDLWNIMGQLQSMGLKEELVGSVSEYLLA</sequence>
<evidence type="ECO:0000313" key="6">
    <source>
        <dbReference type="EMBL" id="HIX39122.1"/>
    </source>
</evidence>
<dbReference type="Pfam" id="PF17137">
    <property type="entry name" value="DUF5110"/>
    <property type="match status" value="1"/>
</dbReference>
<dbReference type="PANTHER" id="PTHR22762:SF89">
    <property type="entry name" value="ALPHA-XYLOSIDASE"/>
    <property type="match status" value="1"/>
</dbReference>
<dbReference type="InterPro" id="IPR013780">
    <property type="entry name" value="Glyco_hydro_b"/>
</dbReference>
<reference evidence="6" key="1">
    <citation type="journal article" date="2021" name="PeerJ">
        <title>Extensive microbial diversity within the chicken gut microbiome revealed by metagenomics and culture.</title>
        <authorList>
            <person name="Gilroy R."/>
            <person name="Ravi A."/>
            <person name="Getino M."/>
            <person name="Pursley I."/>
            <person name="Horton D.L."/>
            <person name="Alikhan N.F."/>
            <person name="Baker D."/>
            <person name="Gharbi K."/>
            <person name="Hall N."/>
            <person name="Watson M."/>
            <person name="Adriaenssens E.M."/>
            <person name="Foster-Nyarko E."/>
            <person name="Jarju S."/>
            <person name="Secka A."/>
            <person name="Antonio M."/>
            <person name="Oren A."/>
            <person name="Chaudhuri R.R."/>
            <person name="La Ragione R."/>
            <person name="Hildebrand F."/>
            <person name="Pallen M.J."/>
        </authorList>
    </citation>
    <scope>NUCLEOTIDE SEQUENCE</scope>
    <source>
        <strain evidence="6">ChiHjej12B11-1927</strain>
    </source>
</reference>
<dbReference type="Gene3D" id="3.20.20.80">
    <property type="entry name" value="Glycosidases"/>
    <property type="match status" value="1"/>
</dbReference>
<dbReference type="GO" id="GO:0090599">
    <property type="term" value="F:alpha-glucosidase activity"/>
    <property type="evidence" value="ECO:0007669"/>
    <property type="project" value="TreeGrafter"/>
</dbReference>
<keyword evidence="2" id="KW-0326">Glycosidase</keyword>
<dbReference type="SUPFAM" id="SSF51445">
    <property type="entry name" value="(Trans)glycosidases"/>
    <property type="match status" value="1"/>
</dbReference>
<dbReference type="InterPro" id="IPR000322">
    <property type="entry name" value="Glyco_hydro_31_TIM"/>
</dbReference>
<comment type="caution">
    <text evidence="6">The sequence shown here is derived from an EMBL/GenBank/DDBJ whole genome shotgun (WGS) entry which is preliminary data.</text>
</comment>
<feature type="domain" description="DUF5110" evidence="4">
    <location>
        <begin position="613"/>
        <end position="678"/>
    </location>
</feature>
<name>A0A9D1VPB7_9FIRM</name>
<dbReference type="AlphaFoldDB" id="A0A9D1VPB7"/>
<dbReference type="Gene3D" id="2.60.40.1760">
    <property type="entry name" value="glycosyl hydrolase (family 31)"/>
    <property type="match status" value="1"/>
</dbReference>
<evidence type="ECO:0000313" key="7">
    <source>
        <dbReference type="Proteomes" id="UP000824230"/>
    </source>
</evidence>
<dbReference type="InterPro" id="IPR048395">
    <property type="entry name" value="Glyco_hydro_31_C"/>
</dbReference>
<evidence type="ECO:0000256" key="1">
    <source>
        <dbReference type="ARBA" id="ARBA00007806"/>
    </source>
</evidence>
<evidence type="ECO:0000259" key="3">
    <source>
        <dbReference type="Pfam" id="PF01055"/>
    </source>
</evidence>
<dbReference type="Pfam" id="PF01055">
    <property type="entry name" value="Glyco_hydro_31_2nd"/>
    <property type="match status" value="1"/>
</dbReference>
<dbReference type="InterPro" id="IPR017853">
    <property type="entry name" value="GH"/>
</dbReference>
<dbReference type="SUPFAM" id="SSF51011">
    <property type="entry name" value="Glycosyl hydrolase domain"/>
    <property type="match status" value="1"/>
</dbReference>
<evidence type="ECO:0000259" key="4">
    <source>
        <dbReference type="Pfam" id="PF17137"/>
    </source>
</evidence>
<protein>
    <submittedName>
        <fullName evidence="6">Glycoside hydrolase family 31 protein</fullName>
    </submittedName>
</protein>
<dbReference type="GO" id="GO:0006491">
    <property type="term" value="P:N-glycan processing"/>
    <property type="evidence" value="ECO:0007669"/>
    <property type="project" value="TreeGrafter"/>
</dbReference>
<dbReference type="Pfam" id="PF21365">
    <property type="entry name" value="Glyco_hydro_31_3rd"/>
    <property type="match status" value="1"/>
</dbReference>
<dbReference type="Proteomes" id="UP000824230">
    <property type="component" value="Unassembled WGS sequence"/>
</dbReference>
<dbReference type="PANTHER" id="PTHR22762">
    <property type="entry name" value="ALPHA-GLUCOSIDASE"/>
    <property type="match status" value="1"/>
</dbReference>
<comment type="similarity">
    <text evidence="1 2">Belongs to the glycosyl hydrolase 31 family.</text>
</comment>
<dbReference type="GO" id="GO:0005975">
    <property type="term" value="P:carbohydrate metabolic process"/>
    <property type="evidence" value="ECO:0007669"/>
    <property type="project" value="InterPro"/>
</dbReference>
<organism evidence="6 7">
    <name type="scientific">Candidatus Blautia pullistercoris</name>
    <dbReference type="NCBI Taxonomy" id="2838499"/>
    <lineage>
        <taxon>Bacteria</taxon>
        <taxon>Bacillati</taxon>
        <taxon>Bacillota</taxon>
        <taxon>Clostridia</taxon>
        <taxon>Lachnospirales</taxon>
        <taxon>Lachnospiraceae</taxon>
        <taxon>Blautia</taxon>
    </lineage>
</organism>
<dbReference type="Gene3D" id="2.60.40.1180">
    <property type="entry name" value="Golgi alpha-mannosidase II"/>
    <property type="match status" value="2"/>
</dbReference>
<evidence type="ECO:0000256" key="2">
    <source>
        <dbReference type="RuleBase" id="RU361185"/>
    </source>
</evidence>
<dbReference type="CDD" id="cd06595">
    <property type="entry name" value="GH31_u1"/>
    <property type="match status" value="1"/>
</dbReference>
<gene>
    <name evidence="6" type="ORF">H9738_14870</name>
</gene>
<keyword evidence="2 6" id="KW-0378">Hydrolase</keyword>
<evidence type="ECO:0000259" key="5">
    <source>
        <dbReference type="Pfam" id="PF21365"/>
    </source>
</evidence>
<feature type="domain" description="Glycosyl hydrolase family 31 C-terminal" evidence="5">
    <location>
        <begin position="505"/>
        <end position="595"/>
    </location>
</feature>
<proteinExistence type="inferred from homology"/>
<dbReference type="EMBL" id="DXFG01000338">
    <property type="protein sequence ID" value="HIX39122.1"/>
    <property type="molecule type" value="Genomic_DNA"/>
</dbReference>
<accession>A0A9D1VPB7</accession>
<dbReference type="InterPro" id="IPR033403">
    <property type="entry name" value="DUF5110"/>
</dbReference>